<dbReference type="InterPro" id="IPR058031">
    <property type="entry name" value="AAA_lid_NorR"/>
</dbReference>
<sequence>MQADPSAGKAPRGEALELVIFAGDAVLAHPLPPSGRVTIGRAEDNDVRIEHPSVSRRHAVLHLDPGLSLEDLGSANGTSLRDSRRTPEDGSTQGLIQIAAWKVDVTPGDTLTFGSVMTVIRRAAPPDELLPAGDGLAPGVVVHHPAMRALYAQATLAARSYLSVLVLGETGVGKEVLTRAVHQRSPRAKKPFVGLNCAALSESLLESELFGHEKGAFTGALQAQPGLFEAADGGTVFLDEVGELPMTMQVKLLRVLEERQVLRVGGRNPRPVDVRFIAATNRDLEAEAERGAFRQDLFFRLNGITLTIPPLRERAEEIAALARTFVERACAQLDRPRVPALSGEALAQLERYAWPGNIRELRNTIERAVVLCAGETLRPEHLPSRLQASGVKAPPSSRSDAAPPSSLPAPPSRPAAARADERERIIAALEVCAGNQTQAAARLGISRQTLIAKIEAYGLPRPRKRT</sequence>
<dbReference type="SMART" id="SM00382">
    <property type="entry name" value="AAA"/>
    <property type="match status" value="1"/>
</dbReference>
<evidence type="ECO:0000313" key="10">
    <source>
        <dbReference type="Proteomes" id="UP001160301"/>
    </source>
</evidence>
<dbReference type="InterPro" id="IPR025662">
    <property type="entry name" value="Sigma_54_int_dom_ATP-bd_1"/>
</dbReference>
<dbReference type="SUPFAM" id="SSF46689">
    <property type="entry name" value="Homeodomain-like"/>
    <property type="match status" value="1"/>
</dbReference>
<evidence type="ECO:0000256" key="1">
    <source>
        <dbReference type="ARBA" id="ARBA00022741"/>
    </source>
</evidence>
<dbReference type="EMBL" id="JARZHI010000005">
    <property type="protein sequence ID" value="MDI1429553.1"/>
    <property type="molecule type" value="Genomic_DNA"/>
</dbReference>
<dbReference type="InterPro" id="IPR003593">
    <property type="entry name" value="AAA+_ATPase"/>
</dbReference>
<protein>
    <submittedName>
        <fullName evidence="9">Sigma 54-interacting transcriptional regulator</fullName>
    </submittedName>
</protein>
<dbReference type="PROSITE" id="PS00688">
    <property type="entry name" value="SIGMA54_INTERACT_3"/>
    <property type="match status" value="1"/>
</dbReference>
<dbReference type="PRINTS" id="PR01590">
    <property type="entry name" value="HTHFIS"/>
</dbReference>
<comment type="caution">
    <text evidence="9">The sequence shown here is derived from an EMBL/GenBank/DDBJ whole genome shotgun (WGS) entry which is preliminary data.</text>
</comment>
<gene>
    <name evidence="9" type="ORF">QHF89_08605</name>
</gene>
<evidence type="ECO:0000256" key="5">
    <source>
        <dbReference type="ARBA" id="ARBA00023163"/>
    </source>
</evidence>
<dbReference type="Gene3D" id="3.40.50.300">
    <property type="entry name" value="P-loop containing nucleotide triphosphate hydrolases"/>
    <property type="match status" value="1"/>
</dbReference>
<dbReference type="InterPro" id="IPR025943">
    <property type="entry name" value="Sigma_54_int_dom_ATP-bd_2"/>
</dbReference>
<keyword evidence="3" id="KW-0805">Transcription regulation</keyword>
<evidence type="ECO:0000256" key="6">
    <source>
        <dbReference type="SAM" id="MobiDB-lite"/>
    </source>
</evidence>
<dbReference type="InterPro" id="IPR025944">
    <property type="entry name" value="Sigma_54_int_dom_CS"/>
</dbReference>
<dbReference type="PROSITE" id="PS00676">
    <property type="entry name" value="SIGMA54_INTERACT_2"/>
    <property type="match status" value="1"/>
</dbReference>
<dbReference type="InterPro" id="IPR002197">
    <property type="entry name" value="HTH_Fis"/>
</dbReference>
<dbReference type="SUPFAM" id="SSF52540">
    <property type="entry name" value="P-loop containing nucleoside triphosphate hydrolases"/>
    <property type="match status" value="1"/>
</dbReference>
<proteinExistence type="predicted"/>
<evidence type="ECO:0000256" key="4">
    <source>
        <dbReference type="ARBA" id="ARBA00023125"/>
    </source>
</evidence>
<organism evidence="9 10">
    <name type="scientific">Polyangium sorediatum</name>
    <dbReference type="NCBI Taxonomy" id="889274"/>
    <lineage>
        <taxon>Bacteria</taxon>
        <taxon>Pseudomonadati</taxon>
        <taxon>Myxococcota</taxon>
        <taxon>Polyangia</taxon>
        <taxon>Polyangiales</taxon>
        <taxon>Polyangiaceae</taxon>
        <taxon>Polyangium</taxon>
    </lineage>
</organism>
<keyword evidence="4" id="KW-0238">DNA-binding</keyword>
<evidence type="ECO:0000256" key="2">
    <source>
        <dbReference type="ARBA" id="ARBA00022840"/>
    </source>
</evidence>
<feature type="region of interest" description="Disordered" evidence="6">
    <location>
        <begin position="383"/>
        <end position="420"/>
    </location>
</feature>
<keyword evidence="1" id="KW-0547">Nucleotide-binding</keyword>
<keyword evidence="5" id="KW-0804">Transcription</keyword>
<dbReference type="Proteomes" id="UP001160301">
    <property type="component" value="Unassembled WGS sequence"/>
</dbReference>
<dbReference type="RefSeq" id="WP_136967627.1">
    <property type="nucleotide sequence ID" value="NZ_JARZHI010000005.1"/>
</dbReference>
<dbReference type="Pfam" id="PF02954">
    <property type="entry name" value="HTH_8"/>
    <property type="match status" value="1"/>
</dbReference>
<evidence type="ECO:0000259" key="8">
    <source>
        <dbReference type="PROSITE" id="PS50045"/>
    </source>
</evidence>
<dbReference type="PROSITE" id="PS50006">
    <property type="entry name" value="FHA_DOMAIN"/>
    <property type="match status" value="1"/>
</dbReference>
<dbReference type="InterPro" id="IPR027417">
    <property type="entry name" value="P-loop_NTPase"/>
</dbReference>
<evidence type="ECO:0000259" key="7">
    <source>
        <dbReference type="PROSITE" id="PS50006"/>
    </source>
</evidence>
<name>A0ABT6NMQ7_9BACT</name>
<feature type="compositionally biased region" description="Low complexity" evidence="6">
    <location>
        <begin position="393"/>
        <end position="404"/>
    </location>
</feature>
<dbReference type="CDD" id="cd00060">
    <property type="entry name" value="FHA"/>
    <property type="match status" value="1"/>
</dbReference>
<dbReference type="SMART" id="SM00240">
    <property type="entry name" value="FHA"/>
    <property type="match status" value="1"/>
</dbReference>
<accession>A0ABT6NMQ7</accession>
<dbReference type="CDD" id="cd00009">
    <property type="entry name" value="AAA"/>
    <property type="match status" value="1"/>
</dbReference>
<dbReference type="InterPro" id="IPR002078">
    <property type="entry name" value="Sigma_54_int"/>
</dbReference>
<dbReference type="Pfam" id="PF00498">
    <property type="entry name" value="FHA"/>
    <property type="match status" value="1"/>
</dbReference>
<keyword evidence="10" id="KW-1185">Reference proteome</keyword>
<feature type="domain" description="FHA" evidence="7">
    <location>
        <begin position="37"/>
        <end position="85"/>
    </location>
</feature>
<dbReference type="Gene3D" id="1.10.8.60">
    <property type="match status" value="1"/>
</dbReference>
<dbReference type="PROSITE" id="PS50045">
    <property type="entry name" value="SIGMA54_INTERACT_4"/>
    <property type="match status" value="1"/>
</dbReference>
<dbReference type="Pfam" id="PF25601">
    <property type="entry name" value="AAA_lid_14"/>
    <property type="match status" value="1"/>
</dbReference>
<evidence type="ECO:0000256" key="3">
    <source>
        <dbReference type="ARBA" id="ARBA00023015"/>
    </source>
</evidence>
<dbReference type="PANTHER" id="PTHR32071">
    <property type="entry name" value="TRANSCRIPTIONAL REGULATORY PROTEIN"/>
    <property type="match status" value="1"/>
</dbReference>
<dbReference type="Gene3D" id="1.10.10.60">
    <property type="entry name" value="Homeodomain-like"/>
    <property type="match status" value="1"/>
</dbReference>
<dbReference type="InterPro" id="IPR009057">
    <property type="entry name" value="Homeodomain-like_sf"/>
</dbReference>
<dbReference type="InterPro" id="IPR008984">
    <property type="entry name" value="SMAD_FHA_dom_sf"/>
</dbReference>
<reference evidence="9 10" key="1">
    <citation type="submission" date="2023-04" db="EMBL/GenBank/DDBJ databases">
        <title>The genome sequence of Polyangium sorediatum DSM14670.</title>
        <authorList>
            <person name="Zhang X."/>
        </authorList>
    </citation>
    <scope>NUCLEOTIDE SEQUENCE [LARGE SCALE GENOMIC DNA]</scope>
    <source>
        <strain evidence="9 10">DSM 14670</strain>
    </source>
</reference>
<dbReference type="Pfam" id="PF00158">
    <property type="entry name" value="Sigma54_activat"/>
    <property type="match status" value="1"/>
</dbReference>
<feature type="region of interest" description="Disordered" evidence="6">
    <location>
        <begin position="72"/>
        <end position="91"/>
    </location>
</feature>
<keyword evidence="2" id="KW-0067">ATP-binding</keyword>
<dbReference type="Gene3D" id="2.60.200.20">
    <property type="match status" value="1"/>
</dbReference>
<dbReference type="InterPro" id="IPR000253">
    <property type="entry name" value="FHA_dom"/>
</dbReference>
<feature type="domain" description="Sigma-54 factor interaction" evidence="8">
    <location>
        <begin position="140"/>
        <end position="370"/>
    </location>
</feature>
<dbReference type="PROSITE" id="PS00675">
    <property type="entry name" value="SIGMA54_INTERACT_1"/>
    <property type="match status" value="1"/>
</dbReference>
<dbReference type="SUPFAM" id="SSF49879">
    <property type="entry name" value="SMAD/FHA domain"/>
    <property type="match status" value="1"/>
</dbReference>
<evidence type="ECO:0000313" key="9">
    <source>
        <dbReference type="EMBL" id="MDI1429553.1"/>
    </source>
</evidence>